<dbReference type="WBParaSite" id="HDID_0000087101-mRNA-1">
    <property type="protein sequence ID" value="HDID_0000087101-mRNA-1"/>
    <property type="gene ID" value="HDID_0000087101"/>
</dbReference>
<evidence type="ECO:0000313" key="3">
    <source>
        <dbReference type="Proteomes" id="UP000274504"/>
    </source>
</evidence>
<proteinExistence type="predicted"/>
<keyword evidence="1" id="KW-0732">Signal</keyword>
<dbReference type="EMBL" id="UYSG01000132">
    <property type="protein sequence ID" value="VDL18333.1"/>
    <property type="molecule type" value="Genomic_DNA"/>
</dbReference>
<evidence type="ECO:0000313" key="2">
    <source>
        <dbReference type="EMBL" id="VDL18333.1"/>
    </source>
</evidence>
<name>A0A0R3S9F0_HYMDI</name>
<evidence type="ECO:0000313" key="4">
    <source>
        <dbReference type="WBParaSite" id="HDID_0000087101-mRNA-1"/>
    </source>
</evidence>
<organism evidence="4">
    <name type="scientific">Hymenolepis diminuta</name>
    <name type="common">Rat tapeworm</name>
    <dbReference type="NCBI Taxonomy" id="6216"/>
    <lineage>
        <taxon>Eukaryota</taxon>
        <taxon>Metazoa</taxon>
        <taxon>Spiralia</taxon>
        <taxon>Lophotrochozoa</taxon>
        <taxon>Platyhelminthes</taxon>
        <taxon>Cestoda</taxon>
        <taxon>Eucestoda</taxon>
        <taxon>Cyclophyllidea</taxon>
        <taxon>Hymenolepididae</taxon>
        <taxon>Hymenolepis</taxon>
    </lineage>
</organism>
<dbReference type="Proteomes" id="UP000274504">
    <property type="component" value="Unassembled WGS sequence"/>
</dbReference>
<dbReference type="AlphaFoldDB" id="A0A0R3S9F0"/>
<reference evidence="2 3" key="2">
    <citation type="submission" date="2018-11" db="EMBL/GenBank/DDBJ databases">
        <authorList>
            <consortium name="Pathogen Informatics"/>
        </authorList>
    </citation>
    <scope>NUCLEOTIDE SEQUENCE [LARGE SCALE GENOMIC DNA]</scope>
</reference>
<feature type="chain" id="PRO_5043131176" evidence="1">
    <location>
        <begin position="22"/>
        <end position="48"/>
    </location>
</feature>
<sequence>MTSDIILTLLDFTSLFLSVESFCSNSLVCQVTEDRNKLISYNQNVRNF</sequence>
<accession>A0A0R3S9F0</accession>
<feature type="signal peptide" evidence="1">
    <location>
        <begin position="1"/>
        <end position="21"/>
    </location>
</feature>
<evidence type="ECO:0000256" key="1">
    <source>
        <dbReference type="SAM" id="SignalP"/>
    </source>
</evidence>
<protein>
    <submittedName>
        <fullName evidence="2 4">Uncharacterized protein</fullName>
    </submittedName>
</protein>
<reference evidence="4" key="1">
    <citation type="submission" date="2017-02" db="UniProtKB">
        <authorList>
            <consortium name="WormBaseParasite"/>
        </authorList>
    </citation>
    <scope>IDENTIFICATION</scope>
</reference>
<gene>
    <name evidence="2" type="ORF">HDID_LOCUS872</name>
</gene>